<proteinExistence type="predicted"/>
<sequence length="589" mass="61376">MRLLAAVPLVATLAHGLNLSGVLSANPELSSKTPAPSSTVNREVIANSIVAKLNKSKPTPSDASKAPNLTPTPKPTTKKGNPSKKTSSRKTSSKKATATKNFVARAEIFTVKPGVLALASPIVAADGNCAPQTNLYSYTPSVNTPKGFLVDTTLAAVGAAARPPPGYTANFTNAFGSIFAPDYLSYYQLSSYDVSACSALCDKIPSCQSFNIYFERDPVLDPGPNCANPTAGVTVRCAMYGSQIVASQAQNVGEWRSQFMVVIQSSAGYSKNNVPAAVPDFTGPTGLGGAINVDTLNGKTVLLAQNYQSGTYDPSVCASQCTALTAKNKAAGIAAGAFSYAPCNYFNAFSISQNGVRYGYYCSLYTDAAVASTTPQYTSTYNGVTYDLTNSWGYALSVPDSGSLPLPQFRILSAYLADANITASARAAFLSNNNTVLNINTAWPSTALGSSDPWSGNTKSISILYTYGSNETRVWAGIMNTGSFNQTNAYFGTTTAAGSSLVPTISAPSSATVKLAGIAYGPIQIATASVYANIYAAASSKSSFAISNGFFGIDPYYGLVKSGVVWYYNAAGVLLALAGRENTNVAFPS</sequence>
<comment type="caution">
    <text evidence="3">The sequence shown here is derived from an EMBL/GenBank/DDBJ whole genome shotgun (WGS) entry which is preliminary data.</text>
</comment>
<evidence type="ECO:0000256" key="1">
    <source>
        <dbReference type="SAM" id="MobiDB-lite"/>
    </source>
</evidence>
<organism evidence="3 4">
    <name type="scientific">Sphaceloma murrayae</name>
    <dbReference type="NCBI Taxonomy" id="2082308"/>
    <lineage>
        <taxon>Eukaryota</taxon>
        <taxon>Fungi</taxon>
        <taxon>Dikarya</taxon>
        <taxon>Ascomycota</taxon>
        <taxon>Pezizomycotina</taxon>
        <taxon>Dothideomycetes</taxon>
        <taxon>Dothideomycetidae</taxon>
        <taxon>Myriangiales</taxon>
        <taxon>Elsinoaceae</taxon>
        <taxon>Sphaceloma</taxon>
    </lineage>
</organism>
<reference evidence="3" key="1">
    <citation type="submission" date="2017-06" db="EMBL/GenBank/DDBJ databases">
        <title>Draft genome sequence of a variant of Elsinoe murrayae.</title>
        <authorList>
            <person name="Cheng Q."/>
        </authorList>
    </citation>
    <scope>NUCLEOTIDE SEQUENCE [LARGE SCALE GENOMIC DNA]</scope>
    <source>
        <strain evidence="3">CQ-2017a</strain>
    </source>
</reference>
<keyword evidence="2" id="KW-0732">Signal</keyword>
<evidence type="ECO:0000313" key="3">
    <source>
        <dbReference type="EMBL" id="PNS15274.1"/>
    </source>
</evidence>
<accession>A0A2K1QJC7</accession>
<keyword evidence="4" id="KW-1185">Reference proteome</keyword>
<dbReference type="InParanoid" id="A0A2K1QJC7"/>
<dbReference type="PANTHER" id="PTHR36578:SF1">
    <property type="entry name" value="APPLE DOMAIN-CONTAINING PROTEIN"/>
    <property type="match status" value="1"/>
</dbReference>
<dbReference type="AlphaFoldDB" id="A0A2K1QJC7"/>
<gene>
    <name evidence="3" type="ORF">CAC42_8275</name>
</gene>
<dbReference type="EMBL" id="NKHZ01000080">
    <property type="protein sequence ID" value="PNS15274.1"/>
    <property type="molecule type" value="Genomic_DNA"/>
</dbReference>
<dbReference type="PANTHER" id="PTHR36578">
    <property type="entry name" value="CHROMOSOME 15, WHOLE GENOME SHOTGUN SEQUENCE"/>
    <property type="match status" value="1"/>
</dbReference>
<feature type="region of interest" description="Disordered" evidence="1">
    <location>
        <begin position="52"/>
        <end position="97"/>
    </location>
</feature>
<dbReference type="Proteomes" id="UP000243797">
    <property type="component" value="Unassembled WGS sequence"/>
</dbReference>
<evidence type="ECO:0000313" key="4">
    <source>
        <dbReference type="Proteomes" id="UP000243797"/>
    </source>
</evidence>
<protein>
    <submittedName>
        <fullName evidence="3">Uncharacterized protein</fullName>
    </submittedName>
</protein>
<name>A0A2K1QJC7_9PEZI</name>
<feature type="signal peptide" evidence="2">
    <location>
        <begin position="1"/>
        <end position="16"/>
    </location>
</feature>
<dbReference type="OrthoDB" id="271448at2759"/>
<dbReference type="STRING" id="2082308.A0A2K1QJC7"/>
<feature type="chain" id="PRO_5014436320" evidence="2">
    <location>
        <begin position="17"/>
        <end position="589"/>
    </location>
</feature>
<evidence type="ECO:0000256" key="2">
    <source>
        <dbReference type="SAM" id="SignalP"/>
    </source>
</evidence>